<reference evidence="5 6" key="1">
    <citation type="submission" date="2016-10" db="EMBL/GenBank/DDBJ databases">
        <authorList>
            <person name="de Groot N.N."/>
        </authorList>
    </citation>
    <scope>NUCLEOTIDE SEQUENCE [LARGE SCALE GENOMIC DNA]</scope>
    <source>
        <strain evidence="5 6">DSM 21741</strain>
    </source>
</reference>
<dbReference type="InterPro" id="IPR029063">
    <property type="entry name" value="SAM-dependent_MTases_sf"/>
</dbReference>
<name>A0A1H1XZS0_9ACTN</name>
<proteinExistence type="predicted"/>
<keyword evidence="3" id="KW-0949">S-adenosyl-L-methionine</keyword>
<evidence type="ECO:0000256" key="1">
    <source>
        <dbReference type="ARBA" id="ARBA00022603"/>
    </source>
</evidence>
<protein>
    <submittedName>
        <fullName evidence="5">2-polyprenyl-3-methyl-5-hydroxy-6-metoxy-1,4-benzoquinol methylase</fullName>
    </submittedName>
</protein>
<dbReference type="RefSeq" id="WP_091413988.1">
    <property type="nucleotide sequence ID" value="NZ_LT629749.1"/>
</dbReference>
<evidence type="ECO:0000259" key="4">
    <source>
        <dbReference type="Pfam" id="PF13649"/>
    </source>
</evidence>
<evidence type="ECO:0000313" key="5">
    <source>
        <dbReference type="EMBL" id="SDT14758.1"/>
    </source>
</evidence>
<keyword evidence="1 5" id="KW-0489">Methyltransferase</keyword>
<feature type="domain" description="Methyltransferase" evidence="4">
    <location>
        <begin position="76"/>
        <end position="168"/>
    </location>
</feature>
<evidence type="ECO:0000256" key="2">
    <source>
        <dbReference type="ARBA" id="ARBA00022679"/>
    </source>
</evidence>
<dbReference type="Gene3D" id="3.40.50.150">
    <property type="entry name" value="Vaccinia Virus protein VP39"/>
    <property type="match status" value="1"/>
</dbReference>
<sequence length="244" mass="26758">MSAPGPPGAGPTVSVDLRRRDTAVLELMDDPACDEQALRRTYARFRTVNRLVAGWRRTYRALLRPRLSTTRTTTLLDVGFGGGDLARALAGWARADGLRLLVDAVDPDPRALAFVRDQPPTAGVRYRAADTTGLVAEGEQFDLVTSNHLLHHLGPDVLARVLDESRRLGRELVVHSDLRRSRAAYLGWSVAARPAARDSFLHTDGLRSIRRSYTPAELAAVVPDGWVVQPQLPFRLLLTWGAGG</sequence>
<dbReference type="PANTHER" id="PTHR43464:SF19">
    <property type="entry name" value="UBIQUINONE BIOSYNTHESIS O-METHYLTRANSFERASE, MITOCHONDRIAL"/>
    <property type="match status" value="1"/>
</dbReference>
<dbReference type="GO" id="GO:0032259">
    <property type="term" value="P:methylation"/>
    <property type="evidence" value="ECO:0007669"/>
    <property type="project" value="UniProtKB-KW"/>
</dbReference>
<dbReference type="GO" id="GO:0008757">
    <property type="term" value="F:S-adenosylmethionine-dependent methyltransferase activity"/>
    <property type="evidence" value="ECO:0007669"/>
    <property type="project" value="InterPro"/>
</dbReference>
<dbReference type="InterPro" id="IPR041698">
    <property type="entry name" value="Methyltransf_25"/>
</dbReference>
<evidence type="ECO:0000313" key="6">
    <source>
        <dbReference type="Proteomes" id="UP000199092"/>
    </source>
</evidence>
<dbReference type="NCBIfam" id="NF004851">
    <property type="entry name" value="PRK06202.1"/>
    <property type="match status" value="1"/>
</dbReference>
<dbReference type="SUPFAM" id="SSF53335">
    <property type="entry name" value="S-adenosyl-L-methionine-dependent methyltransferases"/>
    <property type="match status" value="1"/>
</dbReference>
<dbReference type="CDD" id="cd02440">
    <property type="entry name" value="AdoMet_MTases"/>
    <property type="match status" value="1"/>
</dbReference>
<organism evidence="5 6">
    <name type="scientific">Friedmanniella luteola</name>
    <dbReference type="NCBI Taxonomy" id="546871"/>
    <lineage>
        <taxon>Bacteria</taxon>
        <taxon>Bacillati</taxon>
        <taxon>Actinomycetota</taxon>
        <taxon>Actinomycetes</taxon>
        <taxon>Propionibacteriales</taxon>
        <taxon>Nocardioidaceae</taxon>
        <taxon>Friedmanniella</taxon>
    </lineage>
</organism>
<dbReference type="AlphaFoldDB" id="A0A1H1XZS0"/>
<dbReference type="Pfam" id="PF13649">
    <property type="entry name" value="Methyltransf_25"/>
    <property type="match status" value="1"/>
</dbReference>
<keyword evidence="6" id="KW-1185">Reference proteome</keyword>
<dbReference type="EMBL" id="LT629749">
    <property type="protein sequence ID" value="SDT14758.1"/>
    <property type="molecule type" value="Genomic_DNA"/>
</dbReference>
<dbReference type="Proteomes" id="UP000199092">
    <property type="component" value="Chromosome I"/>
</dbReference>
<evidence type="ECO:0000256" key="3">
    <source>
        <dbReference type="ARBA" id="ARBA00022691"/>
    </source>
</evidence>
<dbReference type="OrthoDB" id="9800454at2"/>
<dbReference type="STRING" id="546871.SAMN04488543_3151"/>
<accession>A0A1H1XZS0</accession>
<keyword evidence="2" id="KW-0808">Transferase</keyword>
<gene>
    <name evidence="5" type="ORF">SAMN04488543_3151</name>
</gene>
<dbReference type="PANTHER" id="PTHR43464">
    <property type="entry name" value="METHYLTRANSFERASE"/>
    <property type="match status" value="1"/>
</dbReference>